<keyword evidence="6 7" id="KW-0472">Membrane</keyword>
<dbReference type="EMBL" id="SGBC01000004">
    <property type="protein sequence ID" value="RZD15740.1"/>
    <property type="molecule type" value="Genomic_DNA"/>
</dbReference>
<evidence type="ECO:0000256" key="3">
    <source>
        <dbReference type="ARBA" id="ARBA00022475"/>
    </source>
</evidence>
<evidence type="ECO:0000256" key="4">
    <source>
        <dbReference type="ARBA" id="ARBA00022692"/>
    </source>
</evidence>
<dbReference type="PANTHER" id="PTHR34856">
    <property type="entry name" value="PROTEIN NRFD"/>
    <property type="match status" value="1"/>
</dbReference>
<gene>
    <name evidence="8" type="ORF">EVJ46_09480</name>
</gene>
<feature type="transmembrane region" description="Helical" evidence="7">
    <location>
        <begin position="361"/>
        <end position="384"/>
    </location>
</feature>
<feature type="transmembrane region" description="Helical" evidence="7">
    <location>
        <begin position="55"/>
        <end position="73"/>
    </location>
</feature>
<name>A0A519BEP2_ACIG2</name>
<feature type="transmembrane region" description="Helical" evidence="7">
    <location>
        <begin position="199"/>
        <end position="218"/>
    </location>
</feature>
<evidence type="ECO:0000313" key="8">
    <source>
        <dbReference type="EMBL" id="RZD15740.1"/>
    </source>
</evidence>
<dbReference type="GO" id="GO:0005886">
    <property type="term" value="C:plasma membrane"/>
    <property type="evidence" value="ECO:0007669"/>
    <property type="project" value="UniProtKB-SubCell"/>
</dbReference>
<dbReference type="PANTHER" id="PTHR34856:SF2">
    <property type="entry name" value="PROTEIN NRFD"/>
    <property type="match status" value="1"/>
</dbReference>
<evidence type="ECO:0000256" key="7">
    <source>
        <dbReference type="SAM" id="Phobius"/>
    </source>
</evidence>
<sequence length="400" mass="45682">MLLYTNESYGTLETIYWGLPIVIYPFLSGLLAGSFVVGALYHLFHIEKLKPIGKLAEIASFAMLLLAAMAPLADALQPQRGAWELYFRDHFPYSPLAMFIVIWTAFFIAFLFEMYYLFRESNIRRIETDKGIRGKVAKFLILGNSDLSEKSIKKDHRALWILSIVGIGLSILFHGYIGFLFGAVKARPLWSDPDIPPMFITSAVVSGFAFVGLLYIIGFKWFSNKNKVEPDTLDVLNKATIFAIFADLFFDLIEWLFSVRSYNSREVYDSWHAVFSWGGHGPLWFNYHITQITLGLIIPALLFIISKKIRRSWLWTLIIDAFITVGVWEMRFDTVIGGQLVPKIGQGLINLYIPFFGYDGYLTGIGLFGLGIVILFVFGYFLGWEDEPEMIDNKKIKEDL</sequence>
<evidence type="ECO:0000313" key="9">
    <source>
        <dbReference type="Proteomes" id="UP000316562"/>
    </source>
</evidence>
<feature type="transmembrane region" description="Helical" evidence="7">
    <location>
        <begin position="239"/>
        <end position="257"/>
    </location>
</feature>
<accession>A0A519BEP2</accession>
<evidence type="ECO:0000256" key="5">
    <source>
        <dbReference type="ARBA" id="ARBA00022989"/>
    </source>
</evidence>
<feature type="transmembrane region" description="Helical" evidence="7">
    <location>
        <begin position="15"/>
        <end position="43"/>
    </location>
</feature>
<dbReference type="Gene3D" id="1.20.1630.10">
    <property type="entry name" value="Formate dehydrogenase/DMSO reductase domain"/>
    <property type="match status" value="1"/>
</dbReference>
<dbReference type="AlphaFoldDB" id="A0A519BEP2"/>
<feature type="transmembrane region" description="Helical" evidence="7">
    <location>
        <begin position="284"/>
        <end position="305"/>
    </location>
</feature>
<evidence type="ECO:0000256" key="6">
    <source>
        <dbReference type="ARBA" id="ARBA00023136"/>
    </source>
</evidence>
<comment type="caution">
    <text evidence="8">The sequence shown here is derived from an EMBL/GenBank/DDBJ whole genome shotgun (WGS) entry which is preliminary data.</text>
</comment>
<dbReference type="InterPro" id="IPR005614">
    <property type="entry name" value="NrfD-like"/>
</dbReference>
<dbReference type="Pfam" id="PF03916">
    <property type="entry name" value="NrfD"/>
    <property type="match status" value="1"/>
</dbReference>
<comment type="similarity">
    <text evidence="2">Belongs to the NrfD family.</text>
</comment>
<feature type="transmembrane region" description="Helical" evidence="7">
    <location>
        <begin position="312"/>
        <end position="330"/>
    </location>
</feature>
<feature type="transmembrane region" description="Helical" evidence="7">
    <location>
        <begin position="158"/>
        <end position="179"/>
    </location>
</feature>
<keyword evidence="3" id="KW-1003">Cell membrane</keyword>
<keyword evidence="5 7" id="KW-1133">Transmembrane helix</keyword>
<organism evidence="8 9">
    <name type="scientific">Acididesulfobacter guangdongensis</name>
    <dbReference type="NCBI Taxonomy" id="2597225"/>
    <lineage>
        <taxon>Bacteria</taxon>
        <taxon>Deltaproteobacteria</taxon>
        <taxon>Candidatus Acidulodesulfobacterales</taxon>
        <taxon>Candidatus Acididesulfobacter</taxon>
    </lineage>
</organism>
<reference evidence="8 9" key="1">
    <citation type="journal article" date="2019" name="ISME J.">
        <title>Insights into ecological role of a new deltaproteobacterial order Candidatus Acidulodesulfobacterales by metagenomics and metatranscriptomics.</title>
        <authorList>
            <person name="Tan S."/>
            <person name="Liu J."/>
            <person name="Fang Y."/>
            <person name="Hedlund B.P."/>
            <person name="Lian Z.H."/>
            <person name="Huang L.Y."/>
            <person name="Li J.T."/>
            <person name="Huang L.N."/>
            <person name="Li W.J."/>
            <person name="Jiang H.C."/>
            <person name="Dong H.L."/>
            <person name="Shu W.S."/>
        </authorList>
    </citation>
    <scope>NUCLEOTIDE SEQUENCE [LARGE SCALE GENOMIC DNA]</scope>
    <source>
        <strain evidence="8">AP2</strain>
    </source>
</reference>
<proteinExistence type="inferred from homology"/>
<protein>
    <submittedName>
        <fullName evidence="8">Polysulfide reductase</fullName>
    </submittedName>
</protein>
<feature type="transmembrane region" description="Helical" evidence="7">
    <location>
        <begin position="93"/>
        <end position="118"/>
    </location>
</feature>
<evidence type="ECO:0000256" key="2">
    <source>
        <dbReference type="ARBA" id="ARBA00008929"/>
    </source>
</evidence>
<keyword evidence="4 7" id="KW-0812">Transmembrane</keyword>
<evidence type="ECO:0000256" key="1">
    <source>
        <dbReference type="ARBA" id="ARBA00004651"/>
    </source>
</evidence>
<dbReference type="InterPro" id="IPR052049">
    <property type="entry name" value="Electron_transfer_protein"/>
</dbReference>
<dbReference type="Proteomes" id="UP000316562">
    <property type="component" value="Unassembled WGS sequence"/>
</dbReference>
<comment type="subcellular location">
    <subcellularLocation>
        <location evidence="1">Cell membrane</location>
        <topology evidence="1">Multi-pass membrane protein</topology>
    </subcellularLocation>
</comment>